<protein>
    <recommendedName>
        <fullName evidence="10">HRDC domain-containing protein</fullName>
    </recommendedName>
</protein>
<dbReference type="Proteomes" id="UP000750711">
    <property type="component" value="Unassembled WGS sequence"/>
</dbReference>
<accession>A0A9P8LGF4</accession>
<keyword evidence="4" id="KW-0378">Hydrolase</keyword>
<feature type="compositionally biased region" description="Polar residues" evidence="9">
    <location>
        <begin position="699"/>
        <end position="714"/>
    </location>
</feature>
<dbReference type="GO" id="GO:0000176">
    <property type="term" value="C:nuclear exosome (RNase complex)"/>
    <property type="evidence" value="ECO:0007669"/>
    <property type="project" value="InterPro"/>
</dbReference>
<dbReference type="GO" id="GO:0071038">
    <property type="term" value="P:TRAMP-dependent tRNA surveillance pathway"/>
    <property type="evidence" value="ECO:0007669"/>
    <property type="project" value="TreeGrafter"/>
</dbReference>
<comment type="similarity">
    <text evidence="8">Belongs to the exosome component 10/RRP6 family.</text>
</comment>
<evidence type="ECO:0000256" key="8">
    <source>
        <dbReference type="ARBA" id="ARBA00043957"/>
    </source>
</evidence>
<keyword evidence="2" id="KW-0698">rRNA processing</keyword>
<dbReference type="InterPro" id="IPR012588">
    <property type="entry name" value="Exosome-assoc_fac_Rrp6_N"/>
</dbReference>
<comment type="subcellular location">
    <subcellularLocation>
        <location evidence="1">Nucleus</location>
    </subcellularLocation>
</comment>
<dbReference type="InterPro" id="IPR002562">
    <property type="entry name" value="3'-5'_exonuclease_dom"/>
</dbReference>
<feature type="region of interest" description="Disordered" evidence="9">
    <location>
        <begin position="689"/>
        <end position="785"/>
    </location>
</feature>
<keyword evidence="6" id="KW-0269">Exonuclease</keyword>
<dbReference type="GO" id="GO:0000467">
    <property type="term" value="P:exonucleolytic trimming to generate mature 3'-end of 5.8S rRNA from tricistronic rRNA transcript (SSU-rRNA, 5.8S rRNA, LSU-rRNA)"/>
    <property type="evidence" value="ECO:0007669"/>
    <property type="project" value="InterPro"/>
</dbReference>
<dbReference type="GO" id="GO:0071035">
    <property type="term" value="P:nuclear polyadenylation-dependent rRNA catabolic process"/>
    <property type="evidence" value="ECO:0007669"/>
    <property type="project" value="TreeGrafter"/>
</dbReference>
<dbReference type="GO" id="GO:0071037">
    <property type="term" value="P:nuclear polyadenylation-dependent snRNA catabolic process"/>
    <property type="evidence" value="ECO:0007669"/>
    <property type="project" value="TreeGrafter"/>
</dbReference>
<dbReference type="GO" id="GO:0005730">
    <property type="term" value="C:nucleolus"/>
    <property type="evidence" value="ECO:0007669"/>
    <property type="project" value="TreeGrafter"/>
</dbReference>
<keyword evidence="3" id="KW-0540">Nuclease</keyword>
<evidence type="ECO:0000256" key="6">
    <source>
        <dbReference type="ARBA" id="ARBA00022839"/>
    </source>
</evidence>
<sequence>MDALQDFRSSEEKISSALIGTTRIVGQLSSQDLSFHRSLDPAVSASLDKQNTRLLNLAESLLKSAASGSGVEAPDVGEVGELDDNWHGIVELVDSLLERADTCLDEYTGAIKKSSQAEEGASISRPLPPRHRSQSQNIVHTRNDLRKPQLLFKRKPLNDADGPFKPLLTVKPHAILPLAQSLGTTTNENGAEQSKHPYETEILQLRYPASAYTKIDPIPYHPFETTTATWVDTPEAVASMLQELKTSKEIAVDLEHHDARSYVGLVSLMQISTREKDWIVDTLKPWREDLQVLNEVLADPGIIKVFHGAYMDITWLQRDLGLYVVGLFDTYHAASALGYAGHSLAFLLKKFVGFDADKQYQRADWRIRPLTGEMFKYARSDTHFLLYIYDNLRNELIDKSNPANPYLNHIENVLTRSKETSLLTYEPDIYDEVSGANSTGWSNMLKKSPAIFTDEQLSVFKAVHKWRDKTARQADESLNYVMPKRILFNIARVMPANTQSLLGLSRDMSTLVKLRATELIQVIKQAREDAGKTNSQTLSNEILRPGDGPQHPSGTAIPLGGLGEHDQTRPFGDTRVPEAATVVNLFEVQTVGGVKHAKTDVSRFWGPAFGSSLWHPMESSSVNESIRLALPLPQLTAEIFKSGLDTGQDLSVADPGLRAEHQYVKKRKHADSDEENAIIIKQLGGGRKRKLEKVEAPSATVSAAENNSEASEPTGTADHNVDRTEARVLAAAQEHKDAKSERRRLRKAEKKRRKLMEREGQSEKRVGDDGKVGGDATVGVAENDQKPFDYATAPSVLHGAAEVPVRSDTRKAFNPYAKSGDTSKGMRKPRKEVPGKSITFKR</sequence>
<dbReference type="EMBL" id="JAGHQM010000167">
    <property type="protein sequence ID" value="KAH0564863.1"/>
    <property type="molecule type" value="Genomic_DNA"/>
</dbReference>
<dbReference type="InterPro" id="IPR012337">
    <property type="entry name" value="RNaseH-like_sf"/>
</dbReference>
<dbReference type="InterPro" id="IPR002121">
    <property type="entry name" value="HRDC_dom"/>
</dbReference>
<gene>
    <name evidence="11" type="ORF">GP486_001743</name>
</gene>
<dbReference type="SMART" id="SM00474">
    <property type="entry name" value="35EXOc"/>
    <property type="match status" value="1"/>
</dbReference>
<dbReference type="InterPro" id="IPR036397">
    <property type="entry name" value="RNaseH_sf"/>
</dbReference>
<keyword evidence="7" id="KW-0539">Nucleus</keyword>
<dbReference type="Pfam" id="PF01612">
    <property type="entry name" value="DNA_pol_A_exo1"/>
    <property type="match status" value="1"/>
</dbReference>
<name>A0A9P8LGF4_9PEZI</name>
<comment type="caution">
    <text evidence="11">The sequence shown here is derived from an EMBL/GenBank/DDBJ whole genome shotgun (WGS) entry which is preliminary data.</text>
</comment>
<evidence type="ECO:0000256" key="7">
    <source>
        <dbReference type="ARBA" id="ARBA00023242"/>
    </source>
</evidence>
<dbReference type="GO" id="GO:0071044">
    <property type="term" value="P:histone mRNA catabolic process"/>
    <property type="evidence" value="ECO:0007669"/>
    <property type="project" value="TreeGrafter"/>
</dbReference>
<dbReference type="InterPro" id="IPR049559">
    <property type="entry name" value="Rrp6p-like_exo"/>
</dbReference>
<evidence type="ECO:0000256" key="4">
    <source>
        <dbReference type="ARBA" id="ARBA00022801"/>
    </source>
</evidence>
<feature type="region of interest" description="Disordered" evidence="9">
    <location>
        <begin position="114"/>
        <end position="138"/>
    </location>
</feature>
<evidence type="ECO:0000256" key="3">
    <source>
        <dbReference type="ARBA" id="ARBA00022722"/>
    </source>
</evidence>
<evidence type="ECO:0000313" key="11">
    <source>
        <dbReference type="EMBL" id="KAH0564863.1"/>
    </source>
</evidence>
<dbReference type="GO" id="GO:0071036">
    <property type="term" value="P:nuclear polyadenylation-dependent snoRNA catabolic process"/>
    <property type="evidence" value="ECO:0007669"/>
    <property type="project" value="TreeGrafter"/>
</dbReference>
<dbReference type="InterPro" id="IPR045092">
    <property type="entry name" value="Rrp6-like"/>
</dbReference>
<keyword evidence="5" id="KW-0271">Exosome</keyword>
<feature type="compositionally biased region" description="Basic and acidic residues" evidence="9">
    <location>
        <begin position="756"/>
        <end position="772"/>
    </location>
</feature>
<dbReference type="Pfam" id="PF08066">
    <property type="entry name" value="PMC2NT"/>
    <property type="match status" value="1"/>
</dbReference>
<evidence type="ECO:0000259" key="10">
    <source>
        <dbReference type="PROSITE" id="PS50967"/>
    </source>
</evidence>
<dbReference type="CDD" id="cd06147">
    <property type="entry name" value="Rrp6p_like_exo"/>
    <property type="match status" value="1"/>
</dbReference>
<dbReference type="SUPFAM" id="SSF53098">
    <property type="entry name" value="Ribonuclease H-like"/>
    <property type="match status" value="1"/>
</dbReference>
<evidence type="ECO:0000256" key="1">
    <source>
        <dbReference type="ARBA" id="ARBA00004123"/>
    </source>
</evidence>
<evidence type="ECO:0000256" key="2">
    <source>
        <dbReference type="ARBA" id="ARBA00022552"/>
    </source>
</evidence>
<dbReference type="PROSITE" id="PS50967">
    <property type="entry name" value="HRDC"/>
    <property type="match status" value="1"/>
</dbReference>
<dbReference type="GO" id="GO:0071040">
    <property type="term" value="P:nuclear polyadenylation-dependent antisense transcript catabolic process"/>
    <property type="evidence" value="ECO:0007669"/>
    <property type="project" value="TreeGrafter"/>
</dbReference>
<dbReference type="GO" id="GO:0003727">
    <property type="term" value="F:single-stranded RNA binding"/>
    <property type="evidence" value="ECO:0007669"/>
    <property type="project" value="TreeGrafter"/>
</dbReference>
<dbReference type="InterPro" id="IPR010997">
    <property type="entry name" value="HRDC-like_sf"/>
</dbReference>
<organism evidence="11 12">
    <name type="scientific">Trichoglossum hirsutum</name>
    <dbReference type="NCBI Taxonomy" id="265104"/>
    <lineage>
        <taxon>Eukaryota</taxon>
        <taxon>Fungi</taxon>
        <taxon>Dikarya</taxon>
        <taxon>Ascomycota</taxon>
        <taxon>Pezizomycotina</taxon>
        <taxon>Geoglossomycetes</taxon>
        <taxon>Geoglossales</taxon>
        <taxon>Geoglossaceae</taxon>
        <taxon>Trichoglossum</taxon>
    </lineage>
</organism>
<dbReference type="SUPFAM" id="SSF47819">
    <property type="entry name" value="HRDC-like"/>
    <property type="match status" value="1"/>
</dbReference>
<dbReference type="Gene3D" id="3.30.420.10">
    <property type="entry name" value="Ribonuclease H-like superfamily/Ribonuclease H"/>
    <property type="match status" value="1"/>
</dbReference>
<dbReference type="GO" id="GO:0000166">
    <property type="term" value="F:nucleotide binding"/>
    <property type="evidence" value="ECO:0007669"/>
    <property type="project" value="InterPro"/>
</dbReference>
<dbReference type="AlphaFoldDB" id="A0A9P8LGF4"/>
<feature type="domain" description="HRDC" evidence="10">
    <location>
        <begin position="453"/>
        <end position="533"/>
    </location>
</feature>
<reference evidence="11" key="1">
    <citation type="submission" date="2021-03" db="EMBL/GenBank/DDBJ databases">
        <title>Comparative genomics and phylogenomic investigation of the class Geoglossomycetes provide insights into ecological specialization and systematics.</title>
        <authorList>
            <person name="Melie T."/>
            <person name="Pirro S."/>
            <person name="Miller A.N."/>
            <person name="Quandt A."/>
        </authorList>
    </citation>
    <scope>NUCLEOTIDE SEQUENCE</scope>
    <source>
        <strain evidence="11">CAQ_001_2017</strain>
    </source>
</reference>
<feature type="region of interest" description="Disordered" evidence="9">
    <location>
        <begin position="801"/>
        <end position="842"/>
    </location>
</feature>
<evidence type="ECO:0000256" key="5">
    <source>
        <dbReference type="ARBA" id="ARBA00022835"/>
    </source>
</evidence>
<dbReference type="SMART" id="SM00341">
    <property type="entry name" value="HRDC"/>
    <property type="match status" value="1"/>
</dbReference>
<dbReference type="GO" id="GO:0071039">
    <property type="term" value="P:nuclear polyadenylation-dependent CUT catabolic process"/>
    <property type="evidence" value="ECO:0007669"/>
    <property type="project" value="TreeGrafter"/>
</dbReference>
<dbReference type="InterPro" id="IPR044876">
    <property type="entry name" value="HRDC_dom_sf"/>
</dbReference>
<dbReference type="FunFam" id="3.30.420.10:FF:000059">
    <property type="entry name" value="Exosome complex exonuclease Rrp6"/>
    <property type="match status" value="1"/>
</dbReference>
<keyword evidence="12" id="KW-1185">Reference proteome</keyword>
<proteinExistence type="inferred from homology"/>
<dbReference type="PANTHER" id="PTHR12124:SF47">
    <property type="entry name" value="EXOSOME COMPONENT 10"/>
    <property type="match status" value="1"/>
</dbReference>
<dbReference type="Gene3D" id="1.10.150.80">
    <property type="entry name" value="HRDC domain"/>
    <property type="match status" value="1"/>
</dbReference>
<feature type="compositionally biased region" description="Basic residues" evidence="9">
    <location>
        <begin position="741"/>
        <end position="755"/>
    </location>
</feature>
<dbReference type="GO" id="GO:0071051">
    <property type="term" value="P:poly(A)-dependent snoRNA 3'-end processing"/>
    <property type="evidence" value="ECO:0007669"/>
    <property type="project" value="TreeGrafter"/>
</dbReference>
<dbReference type="PANTHER" id="PTHR12124">
    <property type="entry name" value="POLYMYOSITIS/SCLERODERMA AUTOANTIGEN-RELATED"/>
    <property type="match status" value="1"/>
</dbReference>
<evidence type="ECO:0000313" key="12">
    <source>
        <dbReference type="Proteomes" id="UP000750711"/>
    </source>
</evidence>
<feature type="region of interest" description="Disordered" evidence="9">
    <location>
        <begin position="530"/>
        <end position="572"/>
    </location>
</feature>
<dbReference type="GO" id="GO:0000175">
    <property type="term" value="F:3'-5'-RNA exonuclease activity"/>
    <property type="evidence" value="ECO:0007669"/>
    <property type="project" value="InterPro"/>
</dbReference>
<evidence type="ECO:0000256" key="9">
    <source>
        <dbReference type="SAM" id="MobiDB-lite"/>
    </source>
</evidence>
<dbReference type="FunFam" id="1.10.150.80:FF:000001">
    <property type="entry name" value="Putative exosome component 10"/>
    <property type="match status" value="1"/>
</dbReference>
<dbReference type="Pfam" id="PF00570">
    <property type="entry name" value="HRDC"/>
    <property type="match status" value="1"/>
</dbReference>